<dbReference type="EMBL" id="FCOX02000003">
    <property type="protein sequence ID" value="SAK47878.1"/>
    <property type="molecule type" value="Genomic_DNA"/>
</dbReference>
<dbReference type="OrthoDB" id="9027482at2"/>
<dbReference type="Proteomes" id="UP000071859">
    <property type="component" value="Unassembled WGS sequence"/>
</dbReference>
<comment type="caution">
    <text evidence="1">The sequence shown here is derived from an EMBL/GenBank/DDBJ whole genome shotgun (WGS) entry which is preliminary data.</text>
</comment>
<evidence type="ECO:0000313" key="1">
    <source>
        <dbReference type="EMBL" id="SAK47878.1"/>
    </source>
</evidence>
<reference evidence="1" key="1">
    <citation type="submission" date="2016-01" db="EMBL/GenBank/DDBJ databases">
        <authorList>
            <person name="Peeters C."/>
        </authorList>
    </citation>
    <scope>NUCLEOTIDE SEQUENCE</scope>
    <source>
        <strain evidence="1">LMG 29321</strain>
    </source>
</reference>
<evidence type="ECO:0000313" key="2">
    <source>
        <dbReference type="Proteomes" id="UP000071859"/>
    </source>
</evidence>
<keyword evidence="2" id="KW-1185">Reference proteome</keyword>
<organism evidence="1 2">
    <name type="scientific">Caballeronia calidae</name>
    <dbReference type="NCBI Taxonomy" id="1777139"/>
    <lineage>
        <taxon>Bacteria</taxon>
        <taxon>Pseudomonadati</taxon>
        <taxon>Pseudomonadota</taxon>
        <taxon>Betaproteobacteria</taxon>
        <taxon>Burkholderiales</taxon>
        <taxon>Burkholderiaceae</taxon>
        <taxon>Caballeronia</taxon>
    </lineage>
</organism>
<protein>
    <submittedName>
        <fullName evidence="1">Uncharacterized protein</fullName>
    </submittedName>
</protein>
<accession>A0A157ZQT5</accession>
<dbReference type="AlphaFoldDB" id="A0A157ZQT5"/>
<sequence length="143" mass="15998">MITSNFTCTKDLAALPSFHDAELISVEHDPDAKILAVRFKRVSGPVETLVFSGVIAQRMIDFSDQNVASRLLISPLHHFSMDDLRTWMCWMHSREDAKAPDVDSTIVERLHQDVVDGRKALFILEPSCGAEMAVLCESIAIRT</sequence>
<gene>
    <name evidence="1" type="ORF">AWB78_00819</name>
</gene>
<proteinExistence type="predicted"/>
<dbReference type="RefSeq" id="WP_062602521.1">
    <property type="nucleotide sequence ID" value="NZ_FCOX02000003.1"/>
</dbReference>
<name>A0A157ZQT5_9BURK</name>